<feature type="signal peptide" evidence="1">
    <location>
        <begin position="1"/>
        <end position="35"/>
    </location>
</feature>
<dbReference type="PROSITE" id="PS51318">
    <property type="entry name" value="TAT"/>
    <property type="match status" value="1"/>
</dbReference>
<keyword evidence="3" id="KW-1185">Reference proteome</keyword>
<name>A0A1M5GGF3_STRHI</name>
<dbReference type="InterPro" id="IPR006311">
    <property type="entry name" value="TAT_signal"/>
</dbReference>
<evidence type="ECO:0000313" key="2">
    <source>
        <dbReference type="EMBL" id="SHG02776.1"/>
    </source>
</evidence>
<evidence type="ECO:0000256" key="1">
    <source>
        <dbReference type="SAM" id="SignalP"/>
    </source>
</evidence>
<keyword evidence="1" id="KW-0732">Signal</keyword>
<dbReference type="AlphaFoldDB" id="A0A1M5GGF3"/>
<dbReference type="EMBL" id="FQVN01000006">
    <property type="protein sequence ID" value="SHG02776.1"/>
    <property type="molecule type" value="Genomic_DNA"/>
</dbReference>
<evidence type="ECO:0008006" key="4">
    <source>
        <dbReference type="Google" id="ProtNLM"/>
    </source>
</evidence>
<reference evidence="2 3" key="1">
    <citation type="submission" date="2016-11" db="EMBL/GenBank/DDBJ databases">
        <authorList>
            <person name="Jaros S."/>
            <person name="Januszkiewicz K."/>
            <person name="Wedrychowicz H."/>
        </authorList>
    </citation>
    <scope>NUCLEOTIDE SEQUENCE [LARGE SCALE GENOMIC DNA]</scope>
    <source>
        <strain evidence="2 3">DSM 44523</strain>
    </source>
</reference>
<organism evidence="2 3">
    <name type="scientific">Streptoalloteichus hindustanus</name>
    <dbReference type="NCBI Taxonomy" id="2017"/>
    <lineage>
        <taxon>Bacteria</taxon>
        <taxon>Bacillati</taxon>
        <taxon>Actinomycetota</taxon>
        <taxon>Actinomycetes</taxon>
        <taxon>Pseudonocardiales</taxon>
        <taxon>Pseudonocardiaceae</taxon>
        <taxon>Streptoalloteichus</taxon>
    </lineage>
</organism>
<proteinExistence type="predicted"/>
<protein>
    <recommendedName>
        <fullName evidence="4">Neocarzinostatin family protein</fullName>
    </recommendedName>
</protein>
<feature type="chain" id="PRO_5011957213" description="Neocarzinostatin family protein" evidence="1">
    <location>
        <begin position="36"/>
        <end position="187"/>
    </location>
</feature>
<dbReference type="RefSeq" id="WP_234995801.1">
    <property type="nucleotide sequence ID" value="NZ_FQVN01000006.1"/>
</dbReference>
<evidence type="ECO:0000313" key="3">
    <source>
        <dbReference type="Proteomes" id="UP000184501"/>
    </source>
</evidence>
<sequence length="187" mass="19539">MSSRQKSRVRRAGVVLTGLAATLAAVAVAAPGASAAEPAAAPPAESHLVGKGGGKLHWPGFENHPVRFEINAHGNPATSRGTFRVTHHLPDGTLFAQFDGEVDCLMTGGNTAVTTGVIKRATVPGLPPNVQLVGKRVGFTVQDNGRADRVGWSWATNGFEESVPRCSGPAPFYKVEQGGYVVRGVDF</sequence>
<accession>A0A1M5GGF3</accession>
<gene>
    <name evidence="2" type="ORF">SAMN05444320_106110</name>
</gene>
<dbReference type="Proteomes" id="UP000184501">
    <property type="component" value="Unassembled WGS sequence"/>
</dbReference>